<dbReference type="EMBL" id="JAJJMB010007130">
    <property type="protein sequence ID" value="KAI3931862.1"/>
    <property type="molecule type" value="Genomic_DNA"/>
</dbReference>
<accession>A0AAD4XP25</accession>
<keyword evidence="2" id="KW-1185">Reference proteome</keyword>
<gene>
    <name evidence="1" type="ORF">MKW98_012272</name>
</gene>
<dbReference type="AlphaFoldDB" id="A0AAD4XP25"/>
<evidence type="ECO:0000313" key="2">
    <source>
        <dbReference type="Proteomes" id="UP001202328"/>
    </source>
</evidence>
<name>A0AAD4XP25_9MAGN</name>
<proteinExistence type="predicted"/>
<organism evidence="1 2">
    <name type="scientific">Papaver atlanticum</name>
    <dbReference type="NCBI Taxonomy" id="357466"/>
    <lineage>
        <taxon>Eukaryota</taxon>
        <taxon>Viridiplantae</taxon>
        <taxon>Streptophyta</taxon>
        <taxon>Embryophyta</taxon>
        <taxon>Tracheophyta</taxon>
        <taxon>Spermatophyta</taxon>
        <taxon>Magnoliopsida</taxon>
        <taxon>Ranunculales</taxon>
        <taxon>Papaveraceae</taxon>
        <taxon>Papaveroideae</taxon>
        <taxon>Papaver</taxon>
    </lineage>
</organism>
<evidence type="ECO:0000313" key="1">
    <source>
        <dbReference type="EMBL" id="KAI3931862.1"/>
    </source>
</evidence>
<comment type="caution">
    <text evidence="1">The sequence shown here is derived from an EMBL/GenBank/DDBJ whole genome shotgun (WGS) entry which is preliminary data.</text>
</comment>
<reference evidence="1" key="1">
    <citation type="submission" date="2022-04" db="EMBL/GenBank/DDBJ databases">
        <title>A functionally conserved STORR gene fusion in Papaver species that diverged 16.8 million years ago.</title>
        <authorList>
            <person name="Catania T."/>
        </authorList>
    </citation>
    <scope>NUCLEOTIDE SEQUENCE</scope>
    <source>
        <strain evidence="1">S-188037</strain>
    </source>
</reference>
<protein>
    <submittedName>
        <fullName evidence="1">Uncharacterized protein</fullName>
    </submittedName>
</protein>
<dbReference type="Proteomes" id="UP001202328">
    <property type="component" value="Unassembled WGS sequence"/>
</dbReference>
<sequence length="120" mass="14011">MNKMKGFALSTPLLSTSSITSRGKTFFNNRTVEGTDCVLQRTEVKFEVKDKDLESQESMMDLYEEKWTRFEIFKETVKKHRAANIFADGRRRERCRSITGDARHFFCSRKQSASGKVREE</sequence>